<dbReference type="InterPro" id="IPR004358">
    <property type="entry name" value="Sig_transdc_His_kin-like_C"/>
</dbReference>
<keyword evidence="7" id="KW-0902">Two-component regulatory system</keyword>
<dbReference type="GeneID" id="87755924"/>
<feature type="transmembrane region" description="Helical" evidence="10">
    <location>
        <begin position="9"/>
        <end position="29"/>
    </location>
</feature>
<dbReference type="SUPFAM" id="SSF55874">
    <property type="entry name" value="ATPase domain of HSP90 chaperone/DNA topoisomerase II/histidine kinase"/>
    <property type="match status" value="1"/>
</dbReference>
<dbReference type="FunFam" id="1.10.287.130:FF:000001">
    <property type="entry name" value="Two-component sensor histidine kinase"/>
    <property type="match status" value="1"/>
</dbReference>
<dbReference type="SMART" id="SM00388">
    <property type="entry name" value="HisKA"/>
    <property type="match status" value="1"/>
</dbReference>
<comment type="subcellular location">
    <subcellularLocation>
        <location evidence="2">Membrane</location>
    </subcellularLocation>
</comment>
<dbReference type="EMBL" id="FMXA01000010">
    <property type="protein sequence ID" value="SDA49726.1"/>
    <property type="molecule type" value="Genomic_DNA"/>
</dbReference>
<feature type="transmembrane region" description="Helical" evidence="10">
    <location>
        <begin position="154"/>
        <end position="173"/>
    </location>
</feature>
<dbReference type="AlphaFoldDB" id="A0A1G5VWB9"/>
<dbReference type="InterPro" id="IPR003594">
    <property type="entry name" value="HATPase_dom"/>
</dbReference>
<dbReference type="InterPro" id="IPR035965">
    <property type="entry name" value="PAS-like_dom_sf"/>
</dbReference>
<dbReference type="GO" id="GO:0016036">
    <property type="term" value="P:cellular response to phosphate starvation"/>
    <property type="evidence" value="ECO:0007669"/>
    <property type="project" value="TreeGrafter"/>
</dbReference>
<reference evidence="12 13" key="1">
    <citation type="submission" date="2016-10" db="EMBL/GenBank/DDBJ databases">
        <authorList>
            <person name="de Groot N.N."/>
        </authorList>
    </citation>
    <scope>NUCLEOTIDE SEQUENCE [LARGE SCALE GENOMIC DNA]</scope>
    <source>
        <strain evidence="12 13">DSM 15230</strain>
    </source>
</reference>
<dbReference type="FunFam" id="3.30.565.10:FF:000006">
    <property type="entry name" value="Sensor histidine kinase WalK"/>
    <property type="match status" value="1"/>
</dbReference>
<dbReference type="SMART" id="SM00387">
    <property type="entry name" value="HATPase_c"/>
    <property type="match status" value="1"/>
</dbReference>
<dbReference type="Proteomes" id="UP000199689">
    <property type="component" value="Unassembled WGS sequence"/>
</dbReference>
<dbReference type="PANTHER" id="PTHR45453:SF1">
    <property type="entry name" value="PHOSPHATE REGULON SENSOR PROTEIN PHOR"/>
    <property type="match status" value="1"/>
</dbReference>
<evidence type="ECO:0000313" key="12">
    <source>
        <dbReference type="EMBL" id="SDA49726.1"/>
    </source>
</evidence>
<dbReference type="SUPFAM" id="SSF55785">
    <property type="entry name" value="PYP-like sensor domain (PAS domain)"/>
    <property type="match status" value="1"/>
</dbReference>
<evidence type="ECO:0000256" key="7">
    <source>
        <dbReference type="ARBA" id="ARBA00023012"/>
    </source>
</evidence>
<feature type="region of interest" description="Disordered" evidence="9">
    <location>
        <begin position="579"/>
        <end position="657"/>
    </location>
</feature>
<evidence type="ECO:0000313" key="13">
    <source>
        <dbReference type="Proteomes" id="UP000199689"/>
    </source>
</evidence>
<feature type="compositionally biased region" description="Basic residues" evidence="9">
    <location>
        <begin position="648"/>
        <end position="657"/>
    </location>
</feature>
<dbReference type="PANTHER" id="PTHR45453">
    <property type="entry name" value="PHOSPHATE REGULON SENSOR PROTEIN PHOR"/>
    <property type="match status" value="1"/>
</dbReference>
<proteinExistence type="predicted"/>
<keyword evidence="13" id="KW-1185">Reference proteome</keyword>
<evidence type="ECO:0000256" key="2">
    <source>
        <dbReference type="ARBA" id="ARBA00004370"/>
    </source>
</evidence>
<evidence type="ECO:0000256" key="6">
    <source>
        <dbReference type="ARBA" id="ARBA00022777"/>
    </source>
</evidence>
<dbReference type="Gene3D" id="3.30.450.20">
    <property type="entry name" value="PAS domain"/>
    <property type="match status" value="1"/>
</dbReference>
<keyword evidence="4" id="KW-0597">Phosphoprotein</keyword>
<dbReference type="Gene3D" id="3.30.565.10">
    <property type="entry name" value="Histidine kinase-like ATPase, C-terminal domain"/>
    <property type="match status" value="1"/>
</dbReference>
<feature type="compositionally biased region" description="Basic and acidic residues" evidence="9">
    <location>
        <begin position="638"/>
        <end position="647"/>
    </location>
</feature>
<dbReference type="Pfam" id="PF02518">
    <property type="entry name" value="HATPase_c"/>
    <property type="match status" value="1"/>
</dbReference>
<keyword evidence="5" id="KW-0808">Transferase</keyword>
<keyword evidence="6 12" id="KW-0418">Kinase</keyword>
<protein>
    <recommendedName>
        <fullName evidence="3">histidine kinase</fullName>
        <ecNumber evidence="3">2.7.13.3</ecNumber>
    </recommendedName>
</protein>
<keyword evidence="8 10" id="KW-0472">Membrane</keyword>
<dbReference type="CDD" id="cd00075">
    <property type="entry name" value="HATPase"/>
    <property type="match status" value="1"/>
</dbReference>
<dbReference type="RefSeq" id="WP_091364304.1">
    <property type="nucleotide sequence ID" value="NZ_FMXA01000010.1"/>
</dbReference>
<evidence type="ECO:0000256" key="5">
    <source>
        <dbReference type="ARBA" id="ARBA00022679"/>
    </source>
</evidence>
<evidence type="ECO:0000256" key="9">
    <source>
        <dbReference type="SAM" id="MobiDB-lite"/>
    </source>
</evidence>
<dbReference type="PROSITE" id="PS50109">
    <property type="entry name" value="HIS_KIN"/>
    <property type="match status" value="1"/>
</dbReference>
<evidence type="ECO:0000259" key="11">
    <source>
        <dbReference type="PROSITE" id="PS50109"/>
    </source>
</evidence>
<dbReference type="InterPro" id="IPR003661">
    <property type="entry name" value="HisK_dim/P_dom"/>
</dbReference>
<dbReference type="SUPFAM" id="SSF47384">
    <property type="entry name" value="Homodimeric domain of signal transducing histidine kinase"/>
    <property type="match status" value="1"/>
</dbReference>
<name>A0A1G5VWB9_9FIRM</name>
<dbReference type="GO" id="GO:0005886">
    <property type="term" value="C:plasma membrane"/>
    <property type="evidence" value="ECO:0007669"/>
    <property type="project" value="TreeGrafter"/>
</dbReference>
<dbReference type="InterPro" id="IPR036890">
    <property type="entry name" value="HATPase_C_sf"/>
</dbReference>
<sequence>MRKQIQRSLFFMGLVAVLVSFLMSAVLYYQGMQQQRIHELEMTTYAASRALSEKNKEYSISYLKQLYKENNISGIHIVWLNKDGQVLYDSAGPLDEDYIAQSEVKTGMEEGSSFSIHKSVNGIPKEYYTHKAPDGTLLRLSSVRSLNLSMFNGYIPGMILFIIVFSVGAVLVANKKTEEILSPLGDMSVVISRIMSGEKNVEIPGQYIELKPVLDTVKELHRQADAYLENLEEDRKMMQAVQDSISNGLIVLNSQKEILDYNVKAARIFHIEGNRRYRKISVIFHDEDWLRAISRAYHNTKSQEYTMTLYDTPYMVLMTPLRLFDNENGLLIVLRDLSAQYAAEKMRREFSANVSHELKTPLTSISGFGEMIANGMYANEADVRMFGQRIYSEAQRMVTLINTILHLSKLEENDTTITWGMVNMEEVVKYVVDIISPQAHHRGVTVLSETEPVYVHGNHSLLSELLVNLLDNAVKYNRQNGQVSVKLSKTADNHMVLTVSDTGIGIPKDKQNRIFERFYRVESSRSKETGGTGLGLAMCKHIISRHHGTVTLDSVEGRGTTITVTMPCLSAQEVSIEEGNAKAAHEEAEQAKKLALEEERKKQEERIKEKQEALARKKQESSESAHEKKGKLKKSKSKKAEKGEETKKKKGKKKKKD</sequence>
<dbReference type="InterPro" id="IPR050351">
    <property type="entry name" value="BphY/WalK/GraS-like"/>
</dbReference>
<keyword evidence="10" id="KW-0812">Transmembrane</keyword>
<evidence type="ECO:0000256" key="8">
    <source>
        <dbReference type="ARBA" id="ARBA00023136"/>
    </source>
</evidence>
<keyword evidence="10" id="KW-1133">Transmembrane helix</keyword>
<dbReference type="GO" id="GO:0000155">
    <property type="term" value="F:phosphorelay sensor kinase activity"/>
    <property type="evidence" value="ECO:0007669"/>
    <property type="project" value="InterPro"/>
</dbReference>
<evidence type="ECO:0000256" key="3">
    <source>
        <dbReference type="ARBA" id="ARBA00012438"/>
    </source>
</evidence>
<feature type="domain" description="Histidine kinase" evidence="11">
    <location>
        <begin position="353"/>
        <end position="570"/>
    </location>
</feature>
<feature type="compositionally biased region" description="Basic residues" evidence="9">
    <location>
        <begin position="628"/>
        <end position="637"/>
    </location>
</feature>
<accession>A0A1G5VWB9</accession>
<gene>
    <name evidence="12" type="ORF">SAMN02910343_00897</name>
</gene>
<feature type="compositionally biased region" description="Basic and acidic residues" evidence="9">
    <location>
        <begin position="579"/>
        <end position="627"/>
    </location>
</feature>
<dbReference type="CDD" id="cd00082">
    <property type="entry name" value="HisKA"/>
    <property type="match status" value="1"/>
</dbReference>
<dbReference type="STRING" id="209880.SAMN02910343_00897"/>
<comment type="catalytic activity">
    <reaction evidence="1">
        <text>ATP + protein L-histidine = ADP + protein N-phospho-L-histidine.</text>
        <dbReference type="EC" id="2.7.13.3"/>
    </reaction>
</comment>
<dbReference type="EC" id="2.7.13.3" evidence="3"/>
<organism evidence="12 13">
    <name type="scientific">Allisonella histaminiformans</name>
    <dbReference type="NCBI Taxonomy" id="209880"/>
    <lineage>
        <taxon>Bacteria</taxon>
        <taxon>Bacillati</taxon>
        <taxon>Bacillota</taxon>
        <taxon>Negativicutes</taxon>
        <taxon>Veillonellales</taxon>
        <taxon>Veillonellaceae</taxon>
        <taxon>Allisonella</taxon>
    </lineage>
</organism>
<dbReference type="PRINTS" id="PR00344">
    <property type="entry name" value="BCTRLSENSOR"/>
</dbReference>
<evidence type="ECO:0000256" key="1">
    <source>
        <dbReference type="ARBA" id="ARBA00000085"/>
    </source>
</evidence>
<dbReference type="GO" id="GO:0004721">
    <property type="term" value="F:phosphoprotein phosphatase activity"/>
    <property type="evidence" value="ECO:0007669"/>
    <property type="project" value="TreeGrafter"/>
</dbReference>
<evidence type="ECO:0000256" key="10">
    <source>
        <dbReference type="SAM" id="Phobius"/>
    </source>
</evidence>
<evidence type="ECO:0000256" key="4">
    <source>
        <dbReference type="ARBA" id="ARBA00022553"/>
    </source>
</evidence>
<dbReference type="OrthoDB" id="9813151at2"/>
<dbReference type="InterPro" id="IPR036097">
    <property type="entry name" value="HisK_dim/P_sf"/>
</dbReference>
<dbReference type="Pfam" id="PF00512">
    <property type="entry name" value="HisKA"/>
    <property type="match status" value="1"/>
</dbReference>
<dbReference type="InterPro" id="IPR005467">
    <property type="entry name" value="His_kinase_dom"/>
</dbReference>
<dbReference type="Gene3D" id="1.10.287.130">
    <property type="match status" value="1"/>
</dbReference>